<dbReference type="SUPFAM" id="SSF54001">
    <property type="entry name" value="Cysteine proteinases"/>
    <property type="match status" value="1"/>
</dbReference>
<name>A0A1Y1SEE0_9GAMM</name>
<keyword evidence="4" id="KW-0175">Coiled coil</keyword>
<dbReference type="Pfam" id="PF13432">
    <property type="entry name" value="TPR_16"/>
    <property type="match status" value="1"/>
</dbReference>
<dbReference type="AlphaFoldDB" id="A0A1Y1SEE0"/>
<evidence type="ECO:0000313" key="6">
    <source>
        <dbReference type="EMBL" id="ORE87367.1"/>
    </source>
</evidence>
<proteinExistence type="predicted"/>
<dbReference type="PANTHER" id="PTHR44858">
    <property type="entry name" value="TETRATRICOPEPTIDE REPEAT PROTEIN 6"/>
    <property type="match status" value="1"/>
</dbReference>
<evidence type="ECO:0000256" key="2">
    <source>
        <dbReference type="ARBA" id="ARBA00022803"/>
    </source>
</evidence>
<dbReference type="SUPFAM" id="SSF48452">
    <property type="entry name" value="TPR-like"/>
    <property type="match status" value="1"/>
</dbReference>
<dbReference type="Pfam" id="PF13424">
    <property type="entry name" value="TPR_12"/>
    <property type="match status" value="1"/>
</dbReference>
<feature type="domain" description="Transglutaminase-like" evidence="5">
    <location>
        <begin position="86"/>
        <end position="159"/>
    </location>
</feature>
<gene>
    <name evidence="6" type="ORF">ATO7_10007</name>
</gene>
<dbReference type="STRING" id="1317117.ATO7_10007"/>
<dbReference type="Proteomes" id="UP000192342">
    <property type="component" value="Unassembled WGS sequence"/>
</dbReference>
<evidence type="ECO:0000256" key="1">
    <source>
        <dbReference type="ARBA" id="ARBA00022737"/>
    </source>
</evidence>
<dbReference type="PANTHER" id="PTHR44858:SF1">
    <property type="entry name" value="UDP-N-ACETYLGLUCOSAMINE--PEPTIDE N-ACETYLGLUCOSAMINYLTRANSFERASE SPINDLY-RELATED"/>
    <property type="match status" value="1"/>
</dbReference>
<feature type="coiled-coil region" evidence="4">
    <location>
        <begin position="330"/>
        <end position="357"/>
    </location>
</feature>
<organism evidence="6 7">
    <name type="scientific">Oceanococcus atlanticus</name>
    <dbReference type="NCBI Taxonomy" id="1317117"/>
    <lineage>
        <taxon>Bacteria</taxon>
        <taxon>Pseudomonadati</taxon>
        <taxon>Pseudomonadota</taxon>
        <taxon>Gammaproteobacteria</taxon>
        <taxon>Chromatiales</taxon>
        <taxon>Oceanococcaceae</taxon>
        <taxon>Oceanococcus</taxon>
    </lineage>
</organism>
<keyword evidence="2 3" id="KW-0802">TPR repeat</keyword>
<dbReference type="SMART" id="SM00028">
    <property type="entry name" value="TPR"/>
    <property type="match status" value="5"/>
</dbReference>
<evidence type="ECO:0000313" key="7">
    <source>
        <dbReference type="Proteomes" id="UP000192342"/>
    </source>
</evidence>
<sequence>MLLACASHAPLPHQSTVAPESLIAEAPQSLAQTQVKADEILATTPQMREFVARHVDLNARPGQRLEQLIHGMLDEQLLALEFELGRTRTAAQTFEDRRGNCLSFTNLFVALAREAGLLVNYQLIDVPASWERNGDWVVVDNHINAILHNLRVDGSHRWNYVVDFNMADFQGHYPREEIDDARAFALFFNNRGAEFMQRGHLEQAHSHLAQAHALNPRLPALWLNLGSLYRKQDQHEQAKSAYLEALRLDPHAPAALSNLASLYRSLGKTKQALQVERRLSQLREQDPYYFYQRSLTAYSSGQWLEATRHLDQALRLKKDEHQFIFLRALLELQQGQIERARTSLEQAQSLASNAQTRALYSSKIHRLSSESHS</sequence>
<evidence type="ECO:0000256" key="3">
    <source>
        <dbReference type="PROSITE-ProRule" id="PRU00339"/>
    </source>
</evidence>
<comment type="caution">
    <text evidence="6">The sequence shown here is derived from an EMBL/GenBank/DDBJ whole genome shotgun (WGS) entry which is preliminary data.</text>
</comment>
<evidence type="ECO:0000256" key="4">
    <source>
        <dbReference type="SAM" id="Coils"/>
    </source>
</evidence>
<dbReference type="EMBL" id="AQQV01000002">
    <property type="protein sequence ID" value="ORE87367.1"/>
    <property type="molecule type" value="Genomic_DNA"/>
</dbReference>
<dbReference type="PROSITE" id="PS50293">
    <property type="entry name" value="TPR_REGION"/>
    <property type="match status" value="1"/>
</dbReference>
<dbReference type="InterPro" id="IPR050498">
    <property type="entry name" value="Ycf3"/>
</dbReference>
<dbReference type="InterPro" id="IPR002931">
    <property type="entry name" value="Transglutaminase-like"/>
</dbReference>
<keyword evidence="7" id="KW-1185">Reference proteome</keyword>
<dbReference type="InterPro" id="IPR011990">
    <property type="entry name" value="TPR-like_helical_dom_sf"/>
</dbReference>
<dbReference type="Pfam" id="PF01841">
    <property type="entry name" value="Transglut_core"/>
    <property type="match status" value="1"/>
</dbReference>
<feature type="repeat" description="TPR" evidence="3">
    <location>
        <begin position="219"/>
        <end position="252"/>
    </location>
</feature>
<reference evidence="6 7" key="1">
    <citation type="submission" date="2013-04" db="EMBL/GenBank/DDBJ databases">
        <title>Oceanococcus atlanticus 22II-S10r2 Genome Sequencing.</title>
        <authorList>
            <person name="Lai Q."/>
            <person name="Li G."/>
            <person name="Shao Z."/>
        </authorList>
    </citation>
    <scope>NUCLEOTIDE SEQUENCE [LARGE SCALE GENOMIC DNA]</scope>
    <source>
        <strain evidence="6 7">22II-S10r2</strain>
    </source>
</reference>
<dbReference type="InterPro" id="IPR038765">
    <property type="entry name" value="Papain-like_cys_pep_sf"/>
</dbReference>
<dbReference type="PROSITE" id="PS50005">
    <property type="entry name" value="TPR"/>
    <property type="match status" value="1"/>
</dbReference>
<protein>
    <recommendedName>
        <fullName evidence="5">Transglutaminase-like domain-containing protein</fullName>
    </recommendedName>
</protein>
<evidence type="ECO:0000259" key="5">
    <source>
        <dbReference type="Pfam" id="PF01841"/>
    </source>
</evidence>
<keyword evidence="1" id="KW-0677">Repeat</keyword>
<dbReference type="InterPro" id="IPR019734">
    <property type="entry name" value="TPR_rpt"/>
</dbReference>
<accession>A0A1Y1SEE0</accession>
<dbReference type="Gene3D" id="1.25.40.10">
    <property type="entry name" value="Tetratricopeptide repeat domain"/>
    <property type="match status" value="2"/>
</dbReference>